<organism evidence="2">
    <name type="scientific">Streptomyces sp. SID7499</name>
    <dbReference type="NCBI Taxonomy" id="2706086"/>
    <lineage>
        <taxon>Bacteria</taxon>
        <taxon>Bacillati</taxon>
        <taxon>Actinomycetota</taxon>
        <taxon>Actinomycetes</taxon>
        <taxon>Kitasatosporales</taxon>
        <taxon>Streptomycetaceae</taxon>
        <taxon>Streptomyces</taxon>
    </lineage>
</organism>
<evidence type="ECO:0000313" key="2">
    <source>
        <dbReference type="EMBL" id="NEE20101.1"/>
    </source>
</evidence>
<reference evidence="2" key="1">
    <citation type="submission" date="2020-01" db="EMBL/GenBank/DDBJ databases">
        <title>Insect and environment-associated Actinomycetes.</title>
        <authorList>
            <person name="Currrie C."/>
            <person name="Chevrette M."/>
            <person name="Carlson C."/>
            <person name="Stubbendieck R."/>
            <person name="Wendt-Pienkowski E."/>
        </authorList>
    </citation>
    <scope>NUCLEOTIDE SEQUENCE</scope>
    <source>
        <strain evidence="2">SID7499</strain>
    </source>
</reference>
<name>A0A6G3XQT7_9ACTN</name>
<protein>
    <submittedName>
        <fullName evidence="2">Uncharacterized protein</fullName>
    </submittedName>
</protein>
<proteinExistence type="predicted"/>
<dbReference type="EMBL" id="JAAGMN010008425">
    <property type="protein sequence ID" value="NEE20101.1"/>
    <property type="molecule type" value="Genomic_DNA"/>
</dbReference>
<evidence type="ECO:0000256" key="1">
    <source>
        <dbReference type="SAM" id="MobiDB-lite"/>
    </source>
</evidence>
<dbReference type="AlphaFoldDB" id="A0A6G3XQT7"/>
<feature type="region of interest" description="Disordered" evidence="1">
    <location>
        <begin position="27"/>
        <end position="49"/>
    </location>
</feature>
<accession>A0A6G3XQT7</accession>
<comment type="caution">
    <text evidence="2">The sequence shown here is derived from an EMBL/GenBank/DDBJ whole genome shotgun (WGS) entry which is preliminary data.</text>
</comment>
<gene>
    <name evidence="2" type="ORF">G3M58_78270</name>
</gene>
<feature type="non-terminal residue" evidence="2">
    <location>
        <position position="59"/>
    </location>
</feature>
<sequence length="59" mass="6077">MADLTVVIADPDMGEARPDRIDVVVDSEPDTDLPVLTAPPPTGPVHRPLLTGATGFVGA</sequence>